<feature type="compositionally biased region" description="Basic and acidic residues" evidence="1">
    <location>
        <begin position="495"/>
        <end position="505"/>
    </location>
</feature>
<evidence type="ECO:0000256" key="1">
    <source>
        <dbReference type="SAM" id="MobiDB-lite"/>
    </source>
</evidence>
<dbReference type="AlphaFoldDB" id="A0A812NCJ6"/>
<organism evidence="2 3">
    <name type="scientific">Symbiodinium necroappetens</name>
    <dbReference type="NCBI Taxonomy" id="1628268"/>
    <lineage>
        <taxon>Eukaryota</taxon>
        <taxon>Sar</taxon>
        <taxon>Alveolata</taxon>
        <taxon>Dinophyceae</taxon>
        <taxon>Suessiales</taxon>
        <taxon>Symbiodiniaceae</taxon>
        <taxon>Symbiodinium</taxon>
    </lineage>
</organism>
<dbReference type="OrthoDB" id="438192at2759"/>
<feature type="region of interest" description="Disordered" evidence="1">
    <location>
        <begin position="88"/>
        <end position="347"/>
    </location>
</feature>
<feature type="compositionally biased region" description="Acidic residues" evidence="1">
    <location>
        <begin position="221"/>
        <end position="232"/>
    </location>
</feature>
<feature type="compositionally biased region" description="Basic residues" evidence="1">
    <location>
        <begin position="122"/>
        <end position="132"/>
    </location>
</feature>
<feature type="compositionally biased region" description="Basic and acidic residues" evidence="1">
    <location>
        <begin position="334"/>
        <end position="343"/>
    </location>
</feature>
<feature type="compositionally biased region" description="Acidic residues" evidence="1">
    <location>
        <begin position="142"/>
        <end position="155"/>
    </location>
</feature>
<feature type="compositionally biased region" description="Acidic residues" evidence="1">
    <location>
        <begin position="265"/>
        <end position="275"/>
    </location>
</feature>
<reference evidence="2" key="1">
    <citation type="submission" date="2021-02" db="EMBL/GenBank/DDBJ databases">
        <authorList>
            <person name="Dougan E. K."/>
            <person name="Rhodes N."/>
            <person name="Thang M."/>
            <person name="Chan C."/>
        </authorList>
    </citation>
    <scope>NUCLEOTIDE SEQUENCE</scope>
</reference>
<dbReference type="Proteomes" id="UP000601435">
    <property type="component" value="Unassembled WGS sequence"/>
</dbReference>
<accession>A0A812NCJ6</accession>
<feature type="compositionally biased region" description="Pro residues" evidence="1">
    <location>
        <begin position="283"/>
        <end position="293"/>
    </location>
</feature>
<proteinExistence type="predicted"/>
<feature type="compositionally biased region" description="Basic and acidic residues" evidence="1">
    <location>
        <begin position="233"/>
        <end position="246"/>
    </location>
</feature>
<feature type="compositionally biased region" description="Basic and acidic residues" evidence="1">
    <location>
        <begin position="1"/>
        <end position="19"/>
    </location>
</feature>
<feature type="compositionally biased region" description="Basic and acidic residues" evidence="1">
    <location>
        <begin position="187"/>
        <end position="196"/>
    </location>
</feature>
<feature type="compositionally biased region" description="Basic and acidic residues" evidence="1">
    <location>
        <begin position="110"/>
        <end position="120"/>
    </location>
</feature>
<dbReference type="EMBL" id="CAJNJA010012578">
    <property type="protein sequence ID" value="CAE7299916.1"/>
    <property type="molecule type" value="Genomic_DNA"/>
</dbReference>
<feature type="compositionally biased region" description="Basic residues" evidence="1">
    <location>
        <begin position="247"/>
        <end position="257"/>
    </location>
</feature>
<feature type="region of interest" description="Disordered" evidence="1">
    <location>
        <begin position="419"/>
        <end position="483"/>
    </location>
</feature>
<evidence type="ECO:0000313" key="2">
    <source>
        <dbReference type="EMBL" id="CAE7299916.1"/>
    </source>
</evidence>
<sequence length="874" mass="96582">MGRKKVAAEPEQAKEEPSREPSAPSRPPKNPHNLALKKALEKGVAAKAAAKEEKLKAQLLLDDGQCSMTLGDLMEEEKLSLPEALEVQKQLQSAAEDPELEASRKAASKAAKEIAKDPKPTRQPKSKAKAKAKATAAPVPAEEQETQVDDPEETMAEAVAEPKRKHADATQTEPANEFLRRKKQRQREHEDTKQREAAAAPAGTPEPAAKRKHPKEPDYEKDIEELMDELDLEEKKEAAEHKDNSKNKRRKKKKHSKPPSSVVTAEDEEKEEDKEEHDMKPSNPAPPAMPPPATRASYKRSDAFCHEEGDEKSSRKGQGSKLPPNTTTTAVDPDCTKPKKEGSTIDGSMSELLESPLRCTCHNMFEGNASSWGIELRCCIIMRLGNSASQVGANMDYKKLLGMVTQLQVRLEKAADEKEAAEAQVVHPEEPVPAEPVPASKVKADDENGDGGEDLDGEPMDEEADDDESVAMDSDGESAAEHAEILQEAENLRSRRVEEAQKPKEAPLLPPPNAADAVPDTRPPVNPVRTELAVVNSTTHKKEYMRLNRLINTGALAEKFPSMQALADGTIKARKKVDAIVARGGGVPDRDAPLVLEETKFWVTVEESREDTEGVELMYKEELNLHMRPDTSAATREILRAYDAYNSELASAANVPQGRAELRKEMSSCMTLSVELPQDDELKTMIDESLAELKSLALRLKNAKTFDAMDPICREIHEVVAWYVTDFKVTKGKAKGLVQRCLIMCLPVSDKSWIVQSVCTGDATITLGCELGHFVAYELAKCMIDEGYLDCLLPSDKTTVIKCWKSFLEDLGDGHPMAGMDEDLYFCVVAMKGDIKYMYQSFNLYAGDVQLRGVPLTFPLFIRTSRHEHVGDFR</sequence>
<keyword evidence="3" id="KW-1185">Reference proteome</keyword>
<comment type="caution">
    <text evidence="2">The sequence shown here is derived from an EMBL/GenBank/DDBJ whole genome shotgun (WGS) entry which is preliminary data.</text>
</comment>
<gene>
    <name evidence="2" type="ORF">SNEC2469_LOCUS7395</name>
</gene>
<evidence type="ECO:0000313" key="3">
    <source>
        <dbReference type="Proteomes" id="UP000601435"/>
    </source>
</evidence>
<feature type="compositionally biased region" description="Acidic residues" evidence="1">
    <location>
        <begin position="447"/>
        <end position="478"/>
    </location>
</feature>
<feature type="region of interest" description="Disordered" evidence="1">
    <location>
        <begin position="495"/>
        <end position="526"/>
    </location>
</feature>
<name>A0A812NCJ6_9DINO</name>
<feature type="region of interest" description="Disordered" evidence="1">
    <location>
        <begin position="1"/>
        <end position="33"/>
    </location>
</feature>
<feature type="compositionally biased region" description="Basic and acidic residues" evidence="1">
    <location>
        <begin position="299"/>
        <end position="314"/>
    </location>
</feature>
<feature type="compositionally biased region" description="Low complexity" evidence="1">
    <location>
        <begin position="197"/>
        <end position="207"/>
    </location>
</feature>
<protein>
    <submittedName>
        <fullName evidence="2">Uncharacterized protein</fullName>
    </submittedName>
</protein>